<dbReference type="AlphaFoldDB" id="A0A562TKF7"/>
<accession>A0A562TKF7</accession>
<protein>
    <submittedName>
        <fullName evidence="1">Uncharacterized protein</fullName>
    </submittedName>
</protein>
<organism evidence="1 2">
    <name type="scientific">Mucilaginibacter frigoritolerans</name>
    <dbReference type="NCBI Taxonomy" id="652788"/>
    <lineage>
        <taxon>Bacteria</taxon>
        <taxon>Pseudomonadati</taxon>
        <taxon>Bacteroidota</taxon>
        <taxon>Sphingobacteriia</taxon>
        <taxon>Sphingobacteriales</taxon>
        <taxon>Sphingobacteriaceae</taxon>
        <taxon>Mucilaginibacter</taxon>
    </lineage>
</organism>
<keyword evidence="2" id="KW-1185">Reference proteome</keyword>
<evidence type="ECO:0000313" key="2">
    <source>
        <dbReference type="Proteomes" id="UP000317010"/>
    </source>
</evidence>
<evidence type="ECO:0000313" key="1">
    <source>
        <dbReference type="EMBL" id="TWI94039.1"/>
    </source>
</evidence>
<dbReference type="Proteomes" id="UP000317010">
    <property type="component" value="Unassembled WGS sequence"/>
</dbReference>
<proteinExistence type="predicted"/>
<reference evidence="1 2" key="1">
    <citation type="submission" date="2019-07" db="EMBL/GenBank/DDBJ databases">
        <title>Genomic Encyclopedia of Archaeal and Bacterial Type Strains, Phase II (KMG-II): from individual species to whole genera.</title>
        <authorList>
            <person name="Goeker M."/>
        </authorList>
    </citation>
    <scope>NUCLEOTIDE SEQUENCE [LARGE SCALE GENOMIC DNA]</scope>
    <source>
        <strain evidence="1 2">ATCC BAA-1854</strain>
    </source>
</reference>
<comment type="caution">
    <text evidence="1">The sequence shown here is derived from an EMBL/GenBank/DDBJ whole genome shotgun (WGS) entry which is preliminary data.</text>
</comment>
<dbReference type="EMBL" id="VLLI01000022">
    <property type="protein sequence ID" value="TWI94039.1"/>
    <property type="molecule type" value="Genomic_DNA"/>
</dbReference>
<gene>
    <name evidence="1" type="ORF">JN11_04856</name>
</gene>
<name>A0A562TKF7_9SPHI</name>
<sequence>MARNEAIFTEDNQQHGYYIIEQNLISIYLQGIKIASFLTAMTRCERFVLLIYPHILFISTTFSASDTRLHLFTDVSSDNSISRYLIKVIASFSLANKPATAL</sequence>